<keyword evidence="2" id="KW-1185">Reference proteome</keyword>
<dbReference type="SUPFAM" id="SSF46689">
    <property type="entry name" value="Homeodomain-like"/>
    <property type="match status" value="1"/>
</dbReference>
<dbReference type="AlphaFoldDB" id="A0A1I0RAQ6"/>
<gene>
    <name evidence="1" type="ORF">SAMN05216290_3360</name>
</gene>
<dbReference type="STRING" id="1267423.SAMN05216290_3360"/>
<reference evidence="2" key="1">
    <citation type="submission" date="2016-10" db="EMBL/GenBank/DDBJ databases">
        <authorList>
            <person name="Varghese N."/>
            <person name="Submissions S."/>
        </authorList>
    </citation>
    <scope>NUCLEOTIDE SEQUENCE [LARGE SCALE GENOMIC DNA]</scope>
    <source>
        <strain evidence="2">CGMCC 1.12402</strain>
    </source>
</reference>
<dbReference type="RefSeq" id="WP_090260015.1">
    <property type="nucleotide sequence ID" value="NZ_FOIR01000003.1"/>
</dbReference>
<proteinExistence type="predicted"/>
<dbReference type="OrthoDB" id="649282at2"/>
<sequence>MTTALKLQMSDNLYLRDPQETALGKKIIQHSIKMVDELGLESFTFKKLSVAIDSTEASIYRYFENKHKLLVYLITWYWNWLEYSIDIETRNIEDPKEKLSKVLCLITEKKGQDTFFPDVDETALQRIVISESDKTYLTKQVDLDNNEGLFRGYKSLCAKIAHIVLEINPNYEYAHSLVSTSLQAAHQQVFFAKHLPALTDFSVSNENIYGYNFNFIKQLILKAIQK</sequence>
<protein>
    <submittedName>
        <fullName evidence="1">Transcriptional regulator, TetR family</fullName>
    </submittedName>
</protein>
<name>A0A1I0RAQ6_9BACT</name>
<accession>A0A1I0RAQ6</accession>
<dbReference type="GeneID" id="99988037"/>
<evidence type="ECO:0000313" key="1">
    <source>
        <dbReference type="EMBL" id="SEW37924.1"/>
    </source>
</evidence>
<dbReference type="InterPro" id="IPR009057">
    <property type="entry name" value="Homeodomain-like_sf"/>
</dbReference>
<dbReference type="Gene3D" id="1.10.357.10">
    <property type="entry name" value="Tetracycline Repressor, domain 2"/>
    <property type="match status" value="1"/>
</dbReference>
<evidence type="ECO:0000313" key="2">
    <source>
        <dbReference type="Proteomes" id="UP000199437"/>
    </source>
</evidence>
<dbReference type="Proteomes" id="UP000199437">
    <property type="component" value="Unassembled WGS sequence"/>
</dbReference>
<dbReference type="EMBL" id="FOIR01000003">
    <property type="protein sequence ID" value="SEW37924.1"/>
    <property type="molecule type" value="Genomic_DNA"/>
</dbReference>
<organism evidence="1 2">
    <name type="scientific">Roseivirga pacifica</name>
    <dbReference type="NCBI Taxonomy" id="1267423"/>
    <lineage>
        <taxon>Bacteria</taxon>
        <taxon>Pseudomonadati</taxon>
        <taxon>Bacteroidota</taxon>
        <taxon>Cytophagia</taxon>
        <taxon>Cytophagales</taxon>
        <taxon>Roseivirgaceae</taxon>
        <taxon>Roseivirga</taxon>
    </lineage>
</organism>